<evidence type="ECO:0000313" key="9">
    <source>
        <dbReference type="WBParaSite" id="HPLM_0001449301-mRNA-1"/>
    </source>
</evidence>
<evidence type="ECO:0000313" key="8">
    <source>
        <dbReference type="Proteomes" id="UP000268014"/>
    </source>
</evidence>
<feature type="chain" id="PRO_5043123967" evidence="5">
    <location>
        <begin position="20"/>
        <end position="108"/>
    </location>
</feature>
<feature type="domain" description="Receptor ligand binding region" evidence="6">
    <location>
        <begin position="45"/>
        <end position="103"/>
    </location>
</feature>
<keyword evidence="5" id="KW-0732">Signal</keyword>
<keyword evidence="8" id="KW-1185">Reference proteome</keyword>
<protein>
    <submittedName>
        <fullName evidence="9">ANF_receptor domain-containing protein</fullName>
    </submittedName>
</protein>
<name>A0A0N4WSH5_HAEPC</name>
<evidence type="ECO:0000256" key="4">
    <source>
        <dbReference type="ARBA" id="ARBA00023136"/>
    </source>
</evidence>
<dbReference type="AlphaFoldDB" id="A0A0N4WSH5"/>
<reference evidence="7 8" key="2">
    <citation type="submission" date="2018-11" db="EMBL/GenBank/DDBJ databases">
        <authorList>
            <consortium name="Pathogen Informatics"/>
        </authorList>
    </citation>
    <scope>NUCLEOTIDE SEQUENCE [LARGE SCALE GENOMIC DNA]</scope>
    <source>
        <strain evidence="7 8">MHpl1</strain>
    </source>
</reference>
<keyword evidence="2" id="KW-0812">Transmembrane</keyword>
<organism evidence="9">
    <name type="scientific">Haemonchus placei</name>
    <name type="common">Barber's pole worm</name>
    <dbReference type="NCBI Taxonomy" id="6290"/>
    <lineage>
        <taxon>Eukaryota</taxon>
        <taxon>Metazoa</taxon>
        <taxon>Ecdysozoa</taxon>
        <taxon>Nematoda</taxon>
        <taxon>Chromadorea</taxon>
        <taxon>Rhabditida</taxon>
        <taxon>Rhabditina</taxon>
        <taxon>Rhabditomorpha</taxon>
        <taxon>Strongyloidea</taxon>
        <taxon>Trichostrongylidae</taxon>
        <taxon>Haemonchus</taxon>
    </lineage>
</organism>
<evidence type="ECO:0000256" key="5">
    <source>
        <dbReference type="SAM" id="SignalP"/>
    </source>
</evidence>
<feature type="signal peptide" evidence="5">
    <location>
        <begin position="1"/>
        <end position="19"/>
    </location>
</feature>
<evidence type="ECO:0000259" key="6">
    <source>
        <dbReference type="Pfam" id="PF01094"/>
    </source>
</evidence>
<proteinExistence type="predicted"/>
<evidence type="ECO:0000256" key="2">
    <source>
        <dbReference type="ARBA" id="ARBA00022692"/>
    </source>
</evidence>
<dbReference type="Proteomes" id="UP000268014">
    <property type="component" value="Unassembled WGS sequence"/>
</dbReference>
<dbReference type="InterPro" id="IPR028082">
    <property type="entry name" value="Peripla_BP_I"/>
</dbReference>
<dbReference type="GO" id="GO:0016020">
    <property type="term" value="C:membrane"/>
    <property type="evidence" value="ECO:0007669"/>
    <property type="project" value="UniProtKB-SubCell"/>
</dbReference>
<evidence type="ECO:0000313" key="7">
    <source>
        <dbReference type="EMBL" id="VDO52965.1"/>
    </source>
</evidence>
<keyword evidence="4" id="KW-0472">Membrane</keyword>
<dbReference type="Pfam" id="PF01094">
    <property type="entry name" value="ANF_receptor"/>
    <property type="match status" value="1"/>
</dbReference>
<dbReference type="Gene3D" id="3.40.50.2300">
    <property type="match status" value="1"/>
</dbReference>
<comment type="subcellular location">
    <subcellularLocation>
        <location evidence="1">Membrane</location>
    </subcellularLocation>
</comment>
<dbReference type="InterPro" id="IPR001828">
    <property type="entry name" value="ANF_lig-bd_rcpt"/>
</dbReference>
<keyword evidence="3" id="KW-1133">Transmembrane helix</keyword>
<evidence type="ECO:0000256" key="1">
    <source>
        <dbReference type="ARBA" id="ARBA00004370"/>
    </source>
</evidence>
<dbReference type="STRING" id="6290.A0A0N4WSH5"/>
<dbReference type="EMBL" id="UZAF01018589">
    <property type="protein sequence ID" value="VDO52965.1"/>
    <property type="molecule type" value="Genomic_DNA"/>
</dbReference>
<reference evidence="9" key="1">
    <citation type="submission" date="2017-02" db="UniProtKB">
        <authorList>
            <consortium name="WormBaseParasite"/>
        </authorList>
    </citation>
    <scope>IDENTIFICATION</scope>
</reference>
<gene>
    <name evidence="7" type="ORF">HPLM_LOCUS14485</name>
</gene>
<sequence length="108" mass="12018">MTVTLTLYLLVTNLSPVIGRVLNVGLLFVDDIPGMEVTVGYKTSASAVLIARDRVKNENLLPGYEFNFTVRFDQCTEILAVGYTVELIQDYGMDAIIGPTCSYREFFP</sequence>
<dbReference type="OrthoDB" id="5851278at2759"/>
<dbReference type="WBParaSite" id="HPLM_0001449301-mRNA-1">
    <property type="protein sequence ID" value="HPLM_0001449301-mRNA-1"/>
    <property type="gene ID" value="HPLM_0001449301"/>
</dbReference>
<accession>A0A0N4WSH5</accession>
<evidence type="ECO:0000256" key="3">
    <source>
        <dbReference type="ARBA" id="ARBA00022989"/>
    </source>
</evidence>
<dbReference type="OMA" id="HEKMWIK"/>
<dbReference type="SUPFAM" id="SSF53822">
    <property type="entry name" value="Periplasmic binding protein-like I"/>
    <property type="match status" value="1"/>
</dbReference>